<dbReference type="InterPro" id="IPR036390">
    <property type="entry name" value="WH_DNA-bd_sf"/>
</dbReference>
<keyword evidence="3" id="KW-0804">Transcription</keyword>
<sequence>MSSEISAHLEKLIAVGELRPGDRLPAERELATVLGVSRASLREAMHELEAKHLIERRPGRGTSVLPAPEHVTRLYERISDAEHQLRDIAELRATVEPKLAELAAGRATTAHLAELENVLRRPVAELSPEESLRLDLEFHLLLAAAADNPLMSAITTLTSSWTSATRVLSHATRYAREVSYLGHRAILAAVTRGEAAEAREAMARHLAEVAALTRDGFDEVRR</sequence>
<dbReference type="PANTHER" id="PTHR43537">
    <property type="entry name" value="TRANSCRIPTIONAL REGULATOR, GNTR FAMILY"/>
    <property type="match status" value="1"/>
</dbReference>
<keyword evidence="2" id="KW-0238">DNA-binding</keyword>
<dbReference type="SUPFAM" id="SSF48008">
    <property type="entry name" value="GntR ligand-binding domain-like"/>
    <property type="match status" value="1"/>
</dbReference>
<dbReference type="PANTHER" id="PTHR43537:SF24">
    <property type="entry name" value="GLUCONATE OPERON TRANSCRIPTIONAL REPRESSOR"/>
    <property type="match status" value="1"/>
</dbReference>
<dbReference type="CDD" id="cd07377">
    <property type="entry name" value="WHTH_GntR"/>
    <property type="match status" value="1"/>
</dbReference>
<evidence type="ECO:0000259" key="4">
    <source>
        <dbReference type="PROSITE" id="PS50949"/>
    </source>
</evidence>
<dbReference type="EMBL" id="VJWX01000101">
    <property type="protein sequence ID" value="TVT52494.1"/>
    <property type="molecule type" value="Genomic_DNA"/>
</dbReference>
<dbReference type="Gene3D" id="1.10.10.10">
    <property type="entry name" value="Winged helix-like DNA-binding domain superfamily/Winged helix DNA-binding domain"/>
    <property type="match status" value="1"/>
</dbReference>
<dbReference type="PROSITE" id="PS50949">
    <property type="entry name" value="HTH_GNTR"/>
    <property type="match status" value="1"/>
</dbReference>
<comment type="caution">
    <text evidence="5">The sequence shown here is derived from an EMBL/GenBank/DDBJ whole genome shotgun (WGS) entry which is preliminary data.</text>
</comment>
<dbReference type="Gene3D" id="1.20.120.530">
    <property type="entry name" value="GntR ligand-binding domain-like"/>
    <property type="match status" value="1"/>
</dbReference>
<dbReference type="InterPro" id="IPR008920">
    <property type="entry name" value="TF_FadR/GntR_C"/>
</dbReference>
<evidence type="ECO:0000256" key="3">
    <source>
        <dbReference type="ARBA" id="ARBA00023163"/>
    </source>
</evidence>
<proteinExistence type="predicted"/>
<evidence type="ECO:0000256" key="2">
    <source>
        <dbReference type="ARBA" id="ARBA00023125"/>
    </source>
</evidence>
<reference evidence="5 6" key="1">
    <citation type="submission" date="2019-07" db="EMBL/GenBank/DDBJ databases">
        <authorList>
            <person name="Duangmal K."/>
            <person name="Teo W.F.A."/>
        </authorList>
    </citation>
    <scope>NUCLEOTIDE SEQUENCE [LARGE SCALE GENOMIC DNA]</scope>
    <source>
        <strain evidence="5 6">TBRC 6029</strain>
    </source>
</reference>
<dbReference type="AlphaFoldDB" id="A0A558CUQ3"/>
<name>A0A558CUQ3_9PSEU</name>
<dbReference type="Pfam" id="PF07729">
    <property type="entry name" value="FCD"/>
    <property type="match status" value="1"/>
</dbReference>
<organism evidence="5 6">
    <name type="scientific">Amycolatopsis rhizosphaerae</name>
    <dbReference type="NCBI Taxonomy" id="2053003"/>
    <lineage>
        <taxon>Bacteria</taxon>
        <taxon>Bacillati</taxon>
        <taxon>Actinomycetota</taxon>
        <taxon>Actinomycetes</taxon>
        <taxon>Pseudonocardiales</taxon>
        <taxon>Pseudonocardiaceae</taxon>
        <taxon>Amycolatopsis</taxon>
    </lineage>
</organism>
<dbReference type="Pfam" id="PF00392">
    <property type="entry name" value="GntR"/>
    <property type="match status" value="1"/>
</dbReference>
<dbReference type="SUPFAM" id="SSF46785">
    <property type="entry name" value="Winged helix' DNA-binding domain"/>
    <property type="match status" value="1"/>
</dbReference>
<dbReference type="SMART" id="SM00895">
    <property type="entry name" value="FCD"/>
    <property type="match status" value="1"/>
</dbReference>
<dbReference type="InterPro" id="IPR036388">
    <property type="entry name" value="WH-like_DNA-bd_sf"/>
</dbReference>
<dbReference type="OrthoDB" id="4535513at2"/>
<protein>
    <submittedName>
        <fullName evidence="5">FadR family transcriptional regulator</fullName>
    </submittedName>
</protein>
<dbReference type="Proteomes" id="UP000320011">
    <property type="component" value="Unassembled WGS sequence"/>
</dbReference>
<feature type="domain" description="HTH gntR-type" evidence="4">
    <location>
        <begin position="1"/>
        <end position="67"/>
    </location>
</feature>
<evidence type="ECO:0000313" key="6">
    <source>
        <dbReference type="Proteomes" id="UP000320011"/>
    </source>
</evidence>
<evidence type="ECO:0000256" key="1">
    <source>
        <dbReference type="ARBA" id="ARBA00023015"/>
    </source>
</evidence>
<evidence type="ECO:0000313" key="5">
    <source>
        <dbReference type="EMBL" id="TVT52494.1"/>
    </source>
</evidence>
<dbReference type="GO" id="GO:0003700">
    <property type="term" value="F:DNA-binding transcription factor activity"/>
    <property type="evidence" value="ECO:0007669"/>
    <property type="project" value="InterPro"/>
</dbReference>
<dbReference type="GO" id="GO:0003677">
    <property type="term" value="F:DNA binding"/>
    <property type="evidence" value="ECO:0007669"/>
    <property type="project" value="UniProtKB-KW"/>
</dbReference>
<dbReference type="InterPro" id="IPR000524">
    <property type="entry name" value="Tscrpt_reg_HTH_GntR"/>
</dbReference>
<reference evidence="5 6" key="2">
    <citation type="submission" date="2019-08" db="EMBL/GenBank/DDBJ databases">
        <title>Amycolatopsis acidicola sp. nov., isolated from peat swamp forest soil.</title>
        <authorList>
            <person name="Srisuk N."/>
        </authorList>
    </citation>
    <scope>NUCLEOTIDE SEQUENCE [LARGE SCALE GENOMIC DNA]</scope>
    <source>
        <strain evidence="5 6">TBRC 6029</strain>
    </source>
</reference>
<dbReference type="InterPro" id="IPR011711">
    <property type="entry name" value="GntR_C"/>
</dbReference>
<accession>A0A558CUQ3</accession>
<gene>
    <name evidence="5" type="ORF">FNH05_12925</name>
</gene>
<keyword evidence="1" id="KW-0805">Transcription regulation</keyword>
<keyword evidence="6" id="KW-1185">Reference proteome</keyword>
<dbReference type="PRINTS" id="PR00035">
    <property type="entry name" value="HTHGNTR"/>
</dbReference>
<dbReference type="SMART" id="SM00345">
    <property type="entry name" value="HTH_GNTR"/>
    <property type="match status" value="1"/>
</dbReference>